<protein>
    <submittedName>
        <fullName evidence="1">Uncharacterized protein</fullName>
    </submittedName>
</protein>
<keyword evidence="2" id="KW-1185">Reference proteome</keyword>
<reference evidence="1" key="1">
    <citation type="submission" date="2020-08" db="EMBL/GenBank/DDBJ databases">
        <title>Multicomponent nature underlies the extraordinary mechanical properties of spider dragline silk.</title>
        <authorList>
            <person name="Kono N."/>
            <person name="Nakamura H."/>
            <person name="Mori M."/>
            <person name="Yoshida Y."/>
            <person name="Ohtoshi R."/>
            <person name="Malay A.D."/>
            <person name="Moran D.A.P."/>
            <person name="Tomita M."/>
            <person name="Numata K."/>
            <person name="Arakawa K."/>
        </authorList>
    </citation>
    <scope>NUCLEOTIDE SEQUENCE</scope>
</reference>
<evidence type="ECO:0000313" key="1">
    <source>
        <dbReference type="EMBL" id="GFY63165.1"/>
    </source>
</evidence>
<evidence type="ECO:0000313" key="2">
    <source>
        <dbReference type="Proteomes" id="UP000886998"/>
    </source>
</evidence>
<comment type="caution">
    <text evidence="1">The sequence shown here is derived from an EMBL/GenBank/DDBJ whole genome shotgun (WGS) entry which is preliminary data.</text>
</comment>
<sequence>MEHNPHTKFINVRRVLNGSHLLITPPQTYLRPKSFRMEGLSPEHATQTLFTSEESSEWEDSSPDARHRKLYLTSEESSEWEDSSPDARHRKLFLRPGRVFRMGRLIS</sequence>
<dbReference type="Proteomes" id="UP000886998">
    <property type="component" value="Unassembled WGS sequence"/>
</dbReference>
<dbReference type="EMBL" id="BMAV01014636">
    <property type="protein sequence ID" value="GFY63165.1"/>
    <property type="molecule type" value="Genomic_DNA"/>
</dbReference>
<dbReference type="AlphaFoldDB" id="A0A8X6Y2F4"/>
<proteinExistence type="predicted"/>
<name>A0A8X6Y2F4_9ARAC</name>
<organism evidence="1 2">
    <name type="scientific">Trichonephila inaurata madagascariensis</name>
    <dbReference type="NCBI Taxonomy" id="2747483"/>
    <lineage>
        <taxon>Eukaryota</taxon>
        <taxon>Metazoa</taxon>
        <taxon>Ecdysozoa</taxon>
        <taxon>Arthropoda</taxon>
        <taxon>Chelicerata</taxon>
        <taxon>Arachnida</taxon>
        <taxon>Araneae</taxon>
        <taxon>Araneomorphae</taxon>
        <taxon>Entelegynae</taxon>
        <taxon>Araneoidea</taxon>
        <taxon>Nephilidae</taxon>
        <taxon>Trichonephila</taxon>
        <taxon>Trichonephila inaurata</taxon>
    </lineage>
</organism>
<accession>A0A8X6Y2F4</accession>
<gene>
    <name evidence="1" type="ORF">TNIN_411951</name>
</gene>